<dbReference type="EMBL" id="FODS01000011">
    <property type="protein sequence ID" value="SEO74321.1"/>
    <property type="molecule type" value="Genomic_DNA"/>
</dbReference>
<sequence length="135" mass="15453">MRDMEAKWARDADPELHGEIVRISAETRRRLRAAERQHRKEQESRVARAMRRNAPDLHGITEVEWRRRVRQSQRWIVIAGLTYLGAAHLWPFVLMLPQAAVLMMAFAVLIGPERLAGGAVCVLRWLLIGPGVRSA</sequence>
<dbReference type="Proteomes" id="UP000198893">
    <property type="component" value="Unassembled WGS sequence"/>
</dbReference>
<organism evidence="2 3">
    <name type="scientific">Salinihabitans flavidus</name>
    <dbReference type="NCBI Taxonomy" id="569882"/>
    <lineage>
        <taxon>Bacteria</taxon>
        <taxon>Pseudomonadati</taxon>
        <taxon>Pseudomonadota</taxon>
        <taxon>Alphaproteobacteria</taxon>
        <taxon>Rhodobacterales</taxon>
        <taxon>Roseobacteraceae</taxon>
        <taxon>Salinihabitans</taxon>
    </lineage>
</organism>
<protein>
    <submittedName>
        <fullName evidence="2">Uncharacterized protein</fullName>
    </submittedName>
</protein>
<name>A0A1H8S6K9_9RHOB</name>
<dbReference type="STRING" id="569882.SAMN04490248_11115"/>
<dbReference type="AlphaFoldDB" id="A0A1H8S6K9"/>
<keyword evidence="1" id="KW-1133">Transmembrane helix</keyword>
<dbReference type="RefSeq" id="WP_093118131.1">
    <property type="nucleotide sequence ID" value="NZ_FODS01000011.1"/>
</dbReference>
<keyword evidence="3" id="KW-1185">Reference proteome</keyword>
<evidence type="ECO:0000256" key="1">
    <source>
        <dbReference type="SAM" id="Phobius"/>
    </source>
</evidence>
<proteinExistence type="predicted"/>
<accession>A0A1H8S6K9</accession>
<evidence type="ECO:0000313" key="2">
    <source>
        <dbReference type="EMBL" id="SEO74321.1"/>
    </source>
</evidence>
<reference evidence="2 3" key="1">
    <citation type="submission" date="2016-10" db="EMBL/GenBank/DDBJ databases">
        <authorList>
            <person name="de Groot N.N."/>
        </authorList>
    </citation>
    <scope>NUCLEOTIDE SEQUENCE [LARGE SCALE GENOMIC DNA]</scope>
    <source>
        <strain evidence="2 3">DSM 27842</strain>
    </source>
</reference>
<feature type="transmembrane region" description="Helical" evidence="1">
    <location>
        <begin position="75"/>
        <end position="93"/>
    </location>
</feature>
<evidence type="ECO:0000313" key="3">
    <source>
        <dbReference type="Proteomes" id="UP000198893"/>
    </source>
</evidence>
<keyword evidence="1" id="KW-0472">Membrane</keyword>
<gene>
    <name evidence="2" type="ORF">SAMN04490248_11115</name>
</gene>
<keyword evidence="1" id="KW-0812">Transmembrane</keyword>